<organism evidence="9 10">
    <name type="scientific">Zingiber officinale</name>
    <name type="common">Ginger</name>
    <name type="synonym">Amomum zingiber</name>
    <dbReference type="NCBI Taxonomy" id="94328"/>
    <lineage>
        <taxon>Eukaryota</taxon>
        <taxon>Viridiplantae</taxon>
        <taxon>Streptophyta</taxon>
        <taxon>Embryophyta</taxon>
        <taxon>Tracheophyta</taxon>
        <taxon>Spermatophyta</taxon>
        <taxon>Magnoliopsida</taxon>
        <taxon>Liliopsida</taxon>
        <taxon>Zingiberales</taxon>
        <taxon>Zingiberaceae</taxon>
        <taxon>Zingiber</taxon>
    </lineage>
</organism>
<keyword evidence="10" id="KW-1185">Reference proteome</keyword>
<dbReference type="PROSITE" id="PS51775">
    <property type="entry name" value="GTD_BINDING"/>
    <property type="match status" value="1"/>
</dbReference>
<dbReference type="PANTHER" id="PTHR31422">
    <property type="entry name" value="BNAANNG28530D PROTEIN"/>
    <property type="match status" value="1"/>
</dbReference>
<evidence type="ECO:0000256" key="3">
    <source>
        <dbReference type="ARBA" id="ARBA00022989"/>
    </source>
</evidence>
<dbReference type="InterPro" id="IPR007656">
    <property type="entry name" value="GTD-bd"/>
</dbReference>
<dbReference type="PANTHER" id="PTHR31422:SF0">
    <property type="entry name" value="MYOSIN-BINDING PROTEIN 7"/>
    <property type="match status" value="1"/>
</dbReference>
<proteinExistence type="predicted"/>
<evidence type="ECO:0000256" key="1">
    <source>
        <dbReference type="ARBA" id="ARBA00004370"/>
    </source>
</evidence>
<evidence type="ECO:0000256" key="4">
    <source>
        <dbReference type="ARBA" id="ARBA00023136"/>
    </source>
</evidence>
<evidence type="ECO:0000256" key="6">
    <source>
        <dbReference type="SAM" id="MobiDB-lite"/>
    </source>
</evidence>
<evidence type="ECO:0000259" key="8">
    <source>
        <dbReference type="PROSITE" id="PS51775"/>
    </source>
</evidence>
<comment type="caution">
    <text evidence="9">The sequence shown here is derived from an EMBL/GenBank/DDBJ whole genome shotgun (WGS) entry which is preliminary data.</text>
</comment>
<keyword evidence="5" id="KW-0175">Coiled coil</keyword>
<evidence type="ECO:0000256" key="2">
    <source>
        <dbReference type="ARBA" id="ARBA00022692"/>
    </source>
</evidence>
<keyword evidence="2 7" id="KW-0812">Transmembrane</keyword>
<reference evidence="9 10" key="1">
    <citation type="submission" date="2020-08" db="EMBL/GenBank/DDBJ databases">
        <title>Plant Genome Project.</title>
        <authorList>
            <person name="Zhang R.-G."/>
        </authorList>
    </citation>
    <scope>NUCLEOTIDE SEQUENCE [LARGE SCALE GENOMIC DNA]</scope>
    <source>
        <tissue evidence="9">Rhizome</tissue>
    </source>
</reference>
<evidence type="ECO:0000313" key="9">
    <source>
        <dbReference type="EMBL" id="KAG6498948.1"/>
    </source>
</evidence>
<comment type="subcellular location">
    <subcellularLocation>
        <location evidence="1">Membrane</location>
    </subcellularLocation>
</comment>
<keyword evidence="4 7" id="KW-0472">Membrane</keyword>
<accession>A0A8J5G102</accession>
<evidence type="ECO:0000256" key="5">
    <source>
        <dbReference type="SAM" id="Coils"/>
    </source>
</evidence>
<feature type="region of interest" description="Disordered" evidence="6">
    <location>
        <begin position="317"/>
        <end position="370"/>
    </location>
</feature>
<dbReference type="GO" id="GO:0016020">
    <property type="term" value="C:membrane"/>
    <property type="evidence" value="ECO:0007669"/>
    <property type="project" value="UniProtKB-SubCell"/>
</dbReference>
<evidence type="ECO:0000313" key="10">
    <source>
        <dbReference type="Proteomes" id="UP000734854"/>
    </source>
</evidence>
<feature type="coiled-coil region" evidence="5">
    <location>
        <begin position="413"/>
        <end position="440"/>
    </location>
</feature>
<keyword evidence="3 7" id="KW-1133">Transmembrane helix</keyword>
<feature type="coiled-coil region" evidence="5">
    <location>
        <begin position="128"/>
        <end position="162"/>
    </location>
</feature>
<feature type="domain" description="GTD-binding" evidence="8">
    <location>
        <begin position="126"/>
        <end position="224"/>
    </location>
</feature>
<name>A0A8J5G102_ZINOF</name>
<sequence>MASYEELWRLLSRNKEGGGRGILTAKKITKLWLIPIRLTFPNSNFSEKIAPLVNAPPPSFMDLQIVNDVALPALPCPCTCPFCCRPSTGSFRRSVKRRLFEEDTAVTASASSFGTDVVSARVEVGNEVAALREAVARQQQAIQELCAELDEERSAAASAASEAMSMIIRLQREKAETQMEARQFKRFAEEKMDHDQQEMLILEDHLFKRDEFIDSITLQLQVYQEHLSSYGVDLETIDAGVSFTHAGSAVQAPQFDGLPTFGYPHLKCTTPNDIEGEDVYETADRQKHEFGKTPNAKEVLENLEQRICELEDKDINEELPGQSGHFWESSTDRHASGSGKNSQEIRNGEEFSASTGTPSDDGGAFDNPSDRVYTIDAVHGNQMVGVAEDCENAPNVEEKIPQMNGEVVGNPDIEKLCMRLQALEVDRESMRQAIVSMRTEKAQLLLLREIAQQLSKEAPPERRMLKKKASAANSTFLSFLKLIWAFFLWKRKASRVRHTFGSSNNNVGLMLLLDKTPGISHWRRVARTHA</sequence>
<gene>
    <name evidence="9" type="ORF">ZIOFF_038701</name>
</gene>
<dbReference type="Pfam" id="PF04576">
    <property type="entry name" value="Zein-binding"/>
    <property type="match status" value="1"/>
</dbReference>
<evidence type="ECO:0000256" key="7">
    <source>
        <dbReference type="SAM" id="Phobius"/>
    </source>
</evidence>
<dbReference type="EMBL" id="JACMSC010000011">
    <property type="protein sequence ID" value="KAG6498948.1"/>
    <property type="molecule type" value="Genomic_DNA"/>
</dbReference>
<dbReference type="Proteomes" id="UP000734854">
    <property type="component" value="Unassembled WGS sequence"/>
</dbReference>
<dbReference type="AlphaFoldDB" id="A0A8J5G102"/>
<protein>
    <recommendedName>
        <fullName evidence="8">GTD-binding domain-containing protein</fullName>
    </recommendedName>
</protein>
<feature type="transmembrane region" description="Helical" evidence="7">
    <location>
        <begin position="471"/>
        <end position="489"/>
    </location>
</feature>
<dbReference type="GO" id="GO:0080115">
    <property type="term" value="F:myosin XI tail binding"/>
    <property type="evidence" value="ECO:0007669"/>
    <property type="project" value="UniProtKB-ARBA"/>
</dbReference>